<feature type="region of interest" description="Disordered" evidence="11">
    <location>
        <begin position="486"/>
        <end position="540"/>
    </location>
</feature>
<dbReference type="SUPFAM" id="SSF50447">
    <property type="entry name" value="Translation proteins"/>
    <property type="match status" value="2"/>
</dbReference>
<dbReference type="Gene3D" id="3.40.50.300">
    <property type="entry name" value="P-loop containing nucleotide triphosphate hydrolases"/>
    <property type="match status" value="1"/>
</dbReference>
<dbReference type="NCBIfam" id="TIGR00231">
    <property type="entry name" value="small_GTP"/>
    <property type="match status" value="1"/>
</dbReference>
<dbReference type="Pfam" id="PF04760">
    <property type="entry name" value="IF2_N"/>
    <property type="match status" value="1"/>
</dbReference>
<dbReference type="InterPro" id="IPR009000">
    <property type="entry name" value="Transl_B-barrel_sf"/>
</dbReference>
<feature type="compositionally biased region" description="Polar residues" evidence="11">
    <location>
        <begin position="338"/>
        <end position="354"/>
    </location>
</feature>
<dbReference type="SUPFAM" id="SSF52156">
    <property type="entry name" value="Initiation factor IF2/eIF5b, domain 3"/>
    <property type="match status" value="1"/>
</dbReference>
<dbReference type="InterPro" id="IPR036925">
    <property type="entry name" value="TIF_IF2_dom3_sf"/>
</dbReference>
<dbReference type="InterPro" id="IPR000795">
    <property type="entry name" value="T_Tr_GTP-bd_dom"/>
</dbReference>
<evidence type="ECO:0000256" key="6">
    <source>
        <dbReference type="ARBA" id="ARBA00022946"/>
    </source>
</evidence>
<keyword evidence="6" id="KW-0809">Transit peptide</keyword>
<feature type="compositionally biased region" description="Basic and acidic residues" evidence="11">
    <location>
        <begin position="95"/>
        <end position="106"/>
    </location>
</feature>
<gene>
    <name evidence="13" type="ORF">B0H64DRAFT_412051</name>
</gene>
<feature type="compositionally biased region" description="Polar residues" evidence="11">
    <location>
        <begin position="124"/>
        <end position="133"/>
    </location>
</feature>
<reference evidence="13" key="1">
    <citation type="journal article" date="2023" name="Mol. Phylogenet. Evol.">
        <title>Genome-scale phylogeny and comparative genomics of the fungal order Sordariales.</title>
        <authorList>
            <person name="Hensen N."/>
            <person name="Bonometti L."/>
            <person name="Westerberg I."/>
            <person name="Brannstrom I.O."/>
            <person name="Guillou S."/>
            <person name="Cros-Aarteil S."/>
            <person name="Calhoun S."/>
            <person name="Haridas S."/>
            <person name="Kuo A."/>
            <person name="Mondo S."/>
            <person name="Pangilinan J."/>
            <person name="Riley R."/>
            <person name="LaButti K."/>
            <person name="Andreopoulos B."/>
            <person name="Lipzen A."/>
            <person name="Chen C."/>
            <person name="Yan M."/>
            <person name="Daum C."/>
            <person name="Ng V."/>
            <person name="Clum A."/>
            <person name="Steindorff A."/>
            <person name="Ohm R.A."/>
            <person name="Martin F."/>
            <person name="Silar P."/>
            <person name="Natvig D.O."/>
            <person name="Lalanne C."/>
            <person name="Gautier V."/>
            <person name="Ament-Velasquez S.L."/>
            <person name="Kruys A."/>
            <person name="Hutchinson M.I."/>
            <person name="Powell A.J."/>
            <person name="Barry K."/>
            <person name="Miller A.N."/>
            <person name="Grigoriev I.V."/>
            <person name="Debuchy R."/>
            <person name="Gladieux P."/>
            <person name="Hiltunen Thoren M."/>
            <person name="Johannesson H."/>
        </authorList>
    </citation>
    <scope>NUCLEOTIDE SEQUENCE</scope>
    <source>
        <strain evidence="13">CBS 168.71</strain>
    </source>
</reference>
<evidence type="ECO:0000256" key="4">
    <source>
        <dbReference type="ARBA" id="ARBA00022741"/>
    </source>
</evidence>
<protein>
    <recommendedName>
        <fullName evidence="10">Translation initiation factor IF-2, mitochondrial</fullName>
    </recommendedName>
</protein>
<comment type="caution">
    <text evidence="13">The sequence shown here is derived from an EMBL/GenBank/DDBJ whole genome shotgun (WGS) entry which is preliminary data.</text>
</comment>
<reference evidence="13" key="2">
    <citation type="submission" date="2023-06" db="EMBL/GenBank/DDBJ databases">
        <authorList>
            <consortium name="Lawrence Berkeley National Laboratory"/>
            <person name="Haridas S."/>
            <person name="Hensen N."/>
            <person name="Bonometti L."/>
            <person name="Westerberg I."/>
            <person name="Brannstrom I.O."/>
            <person name="Guillou S."/>
            <person name="Cros-Aarteil S."/>
            <person name="Calhoun S."/>
            <person name="Kuo A."/>
            <person name="Mondo S."/>
            <person name="Pangilinan J."/>
            <person name="Riley R."/>
            <person name="Labutti K."/>
            <person name="Andreopoulos B."/>
            <person name="Lipzen A."/>
            <person name="Chen C."/>
            <person name="Yanf M."/>
            <person name="Daum C."/>
            <person name="Ng V."/>
            <person name="Clum A."/>
            <person name="Steindorff A."/>
            <person name="Ohm R."/>
            <person name="Martin F."/>
            <person name="Silar P."/>
            <person name="Natvig D."/>
            <person name="Lalanne C."/>
            <person name="Gautier V."/>
            <person name="Ament-Velasquez S.L."/>
            <person name="Kruys A."/>
            <person name="Hutchinson M.I."/>
            <person name="Powell A.J."/>
            <person name="Barry K."/>
            <person name="Miller A.N."/>
            <person name="Grigoriev I.V."/>
            <person name="Debuchy R."/>
            <person name="Gladieux P."/>
            <person name="Thoren M.H."/>
            <person name="Johannesson H."/>
        </authorList>
    </citation>
    <scope>NUCLEOTIDE SEQUENCE</scope>
    <source>
        <strain evidence="13">CBS 168.71</strain>
    </source>
</reference>
<dbReference type="InterPro" id="IPR015760">
    <property type="entry name" value="TIF_IF2"/>
</dbReference>
<keyword evidence="14" id="KW-1185">Reference proteome</keyword>
<dbReference type="PROSITE" id="PS01176">
    <property type="entry name" value="IF2"/>
    <property type="match status" value="1"/>
</dbReference>
<feature type="compositionally biased region" description="Pro residues" evidence="11">
    <location>
        <begin position="111"/>
        <end position="121"/>
    </location>
</feature>
<dbReference type="Gene3D" id="2.40.30.10">
    <property type="entry name" value="Translation factors"/>
    <property type="match status" value="2"/>
</dbReference>
<keyword evidence="3" id="KW-0396">Initiation factor</keyword>
<dbReference type="GO" id="GO:0003924">
    <property type="term" value="F:GTPase activity"/>
    <property type="evidence" value="ECO:0007669"/>
    <property type="project" value="InterPro"/>
</dbReference>
<dbReference type="FunFam" id="3.40.50.10050:FF:000001">
    <property type="entry name" value="Translation initiation factor IF-2"/>
    <property type="match status" value="1"/>
</dbReference>
<evidence type="ECO:0000256" key="9">
    <source>
        <dbReference type="ARBA" id="ARBA00025162"/>
    </source>
</evidence>
<feature type="region of interest" description="Disordered" evidence="11">
    <location>
        <begin position="283"/>
        <end position="467"/>
    </location>
</feature>
<dbReference type="PANTHER" id="PTHR43381:SF20">
    <property type="entry name" value="TRANSLATION INITIATION FACTOR IF-2, MITOCHONDRIAL"/>
    <property type="match status" value="1"/>
</dbReference>
<comment type="similarity">
    <text evidence="2">Belongs to the TRAFAC class translation factor GTPase superfamily. Classic translation factor GTPase family. IF-2 subfamily.</text>
</comment>
<feature type="domain" description="Tr-type G" evidence="12">
    <location>
        <begin position="660"/>
        <end position="834"/>
    </location>
</feature>
<evidence type="ECO:0000256" key="10">
    <source>
        <dbReference type="ARBA" id="ARBA00044200"/>
    </source>
</evidence>
<dbReference type="Pfam" id="PF00009">
    <property type="entry name" value="GTP_EFTU"/>
    <property type="match status" value="1"/>
</dbReference>
<name>A0AAE0H899_9PEZI</name>
<feature type="compositionally biased region" description="Polar residues" evidence="11">
    <location>
        <begin position="364"/>
        <end position="373"/>
    </location>
</feature>
<dbReference type="CDD" id="cd01887">
    <property type="entry name" value="IF2_eIF5B"/>
    <property type="match status" value="1"/>
</dbReference>
<dbReference type="InterPro" id="IPR023115">
    <property type="entry name" value="TIF_IF2_dom3"/>
</dbReference>
<keyword evidence="8" id="KW-0342">GTP-binding</keyword>
<keyword evidence="4" id="KW-0547">Nucleotide-binding</keyword>
<accession>A0AAE0H899</accession>
<comment type="function">
    <text evidence="9">One of the essential components for the initiation of protein synthesis. Protects formylmethionyl-tRNA from spontaneous hydrolysis and promotes its binding to the 30S ribosomal subunits. Also involved in the hydrolysis of GTP during the formation of the 70S ribosomal complex.</text>
</comment>
<evidence type="ECO:0000256" key="8">
    <source>
        <dbReference type="ARBA" id="ARBA00023134"/>
    </source>
</evidence>
<feature type="compositionally biased region" description="Basic and acidic residues" evidence="11">
    <location>
        <begin position="60"/>
        <end position="71"/>
    </location>
</feature>
<dbReference type="RefSeq" id="XP_062654265.1">
    <property type="nucleotide sequence ID" value="XM_062804894.1"/>
</dbReference>
<evidence type="ECO:0000313" key="13">
    <source>
        <dbReference type="EMBL" id="KAK3290751.1"/>
    </source>
</evidence>
<dbReference type="CDD" id="cd03692">
    <property type="entry name" value="mtIF2_IVc"/>
    <property type="match status" value="1"/>
</dbReference>
<evidence type="ECO:0000256" key="7">
    <source>
        <dbReference type="ARBA" id="ARBA00023128"/>
    </source>
</evidence>
<feature type="region of interest" description="Disordered" evidence="11">
    <location>
        <begin position="936"/>
        <end position="999"/>
    </location>
</feature>
<feature type="compositionally biased region" description="Pro residues" evidence="11">
    <location>
        <begin position="40"/>
        <end position="53"/>
    </location>
</feature>
<dbReference type="GO" id="GO:0005525">
    <property type="term" value="F:GTP binding"/>
    <property type="evidence" value="ECO:0007669"/>
    <property type="project" value="UniProtKB-KW"/>
</dbReference>
<dbReference type="InterPro" id="IPR053905">
    <property type="entry name" value="EF-G-like_DII"/>
</dbReference>
<comment type="subcellular location">
    <subcellularLocation>
        <location evidence="1">Mitochondrion</location>
    </subcellularLocation>
</comment>
<dbReference type="Pfam" id="PF11987">
    <property type="entry name" value="IF-2"/>
    <property type="match status" value="1"/>
</dbReference>
<keyword evidence="5" id="KW-0648">Protein biosynthesis</keyword>
<dbReference type="HAMAP" id="MF_00100_B">
    <property type="entry name" value="IF_2_B"/>
    <property type="match status" value="1"/>
</dbReference>
<evidence type="ECO:0000313" key="14">
    <source>
        <dbReference type="Proteomes" id="UP001278766"/>
    </source>
</evidence>
<evidence type="ECO:0000256" key="1">
    <source>
        <dbReference type="ARBA" id="ARBA00004173"/>
    </source>
</evidence>
<dbReference type="SUPFAM" id="SSF52540">
    <property type="entry name" value="P-loop containing nucleoside triphosphate hydrolases"/>
    <property type="match status" value="1"/>
</dbReference>
<feature type="compositionally biased region" description="Basic and acidic residues" evidence="11">
    <location>
        <begin position="25"/>
        <end position="36"/>
    </location>
</feature>
<feature type="compositionally biased region" description="Polar residues" evidence="11">
    <location>
        <begin position="72"/>
        <end position="83"/>
    </location>
</feature>
<dbReference type="AlphaFoldDB" id="A0AAE0H899"/>
<dbReference type="InterPro" id="IPR027417">
    <property type="entry name" value="P-loop_NTPase"/>
</dbReference>
<feature type="compositionally biased region" description="Basic and acidic residues" evidence="11">
    <location>
        <begin position="945"/>
        <end position="961"/>
    </location>
</feature>
<dbReference type="InterPro" id="IPR044145">
    <property type="entry name" value="IF2_II"/>
</dbReference>
<dbReference type="FunFam" id="3.40.50.300:FF:000019">
    <property type="entry name" value="Translation initiation factor IF-2"/>
    <property type="match status" value="1"/>
</dbReference>
<feature type="region of interest" description="Disordered" evidence="11">
    <location>
        <begin position="145"/>
        <end position="170"/>
    </location>
</feature>
<feature type="compositionally biased region" description="Basic and acidic residues" evidence="11">
    <location>
        <begin position="447"/>
        <end position="463"/>
    </location>
</feature>
<feature type="compositionally biased region" description="Basic and acidic residues" evidence="11">
    <location>
        <begin position="504"/>
        <end position="514"/>
    </location>
</feature>
<dbReference type="PROSITE" id="PS51722">
    <property type="entry name" value="G_TR_2"/>
    <property type="match status" value="1"/>
</dbReference>
<dbReference type="GO" id="GO:0005739">
    <property type="term" value="C:mitochondrion"/>
    <property type="evidence" value="ECO:0007669"/>
    <property type="project" value="UniProtKB-SubCell"/>
</dbReference>
<evidence type="ECO:0000256" key="3">
    <source>
        <dbReference type="ARBA" id="ARBA00022540"/>
    </source>
</evidence>
<organism evidence="13 14">
    <name type="scientific">Chaetomium fimeti</name>
    <dbReference type="NCBI Taxonomy" id="1854472"/>
    <lineage>
        <taxon>Eukaryota</taxon>
        <taxon>Fungi</taxon>
        <taxon>Dikarya</taxon>
        <taxon>Ascomycota</taxon>
        <taxon>Pezizomycotina</taxon>
        <taxon>Sordariomycetes</taxon>
        <taxon>Sordariomycetidae</taxon>
        <taxon>Sordariales</taxon>
        <taxon>Chaetomiaceae</taxon>
        <taxon>Chaetomium</taxon>
    </lineage>
</organism>
<feature type="region of interest" description="Disordered" evidence="11">
    <location>
        <begin position="218"/>
        <end position="244"/>
    </location>
</feature>
<dbReference type="InterPro" id="IPR006847">
    <property type="entry name" value="IF2_N"/>
</dbReference>
<feature type="compositionally biased region" description="Basic residues" evidence="11">
    <location>
        <begin position="970"/>
        <end position="982"/>
    </location>
</feature>
<dbReference type="Gene3D" id="3.40.50.10050">
    <property type="entry name" value="Translation initiation factor IF- 2, domain 3"/>
    <property type="match status" value="1"/>
</dbReference>
<dbReference type="GO" id="GO:0003743">
    <property type="term" value="F:translation initiation factor activity"/>
    <property type="evidence" value="ECO:0007669"/>
    <property type="project" value="UniProtKB-KW"/>
</dbReference>
<dbReference type="PANTHER" id="PTHR43381">
    <property type="entry name" value="TRANSLATION INITIATION FACTOR IF-2-RELATED"/>
    <property type="match status" value="1"/>
</dbReference>
<keyword evidence="7" id="KW-0496">Mitochondrion</keyword>
<dbReference type="GeneID" id="87841842"/>
<feature type="compositionally biased region" description="Basic and acidic residues" evidence="11">
    <location>
        <begin position="376"/>
        <end position="387"/>
    </location>
</feature>
<feature type="compositionally biased region" description="Pro residues" evidence="11">
    <location>
        <begin position="1"/>
        <end position="18"/>
    </location>
</feature>
<proteinExistence type="inferred from homology"/>
<evidence type="ECO:0000256" key="11">
    <source>
        <dbReference type="SAM" id="MobiDB-lite"/>
    </source>
</evidence>
<evidence type="ECO:0000256" key="2">
    <source>
        <dbReference type="ARBA" id="ARBA00007733"/>
    </source>
</evidence>
<evidence type="ECO:0000259" key="12">
    <source>
        <dbReference type="PROSITE" id="PS51722"/>
    </source>
</evidence>
<sequence>MKRTQPPPAAPTQDPLPVPANDGLLPHERAARERAMKRTQPPPAAPTQDPLPVPANDGLLPHERAARERAMNRTQPPQATPTQDARPVAANDGLLPHERAAKERAMNRIRPAPPPQPPRPWPAETSQPIAQSNRLLPHEMAARDRAMGRRPLAAESTRITPSIVRNTGPLPRDRVVREMPMGRTHPPVANPQSPINNSRLVLHERTVKENANFDELILQSPTQLRPAPAADPTPKNTTPSWASAAPSWLTPAAAQPAWANPDAAKPPQQTNPLAFLLPHERAAREKAGGTDRPVQPASPPHQPDTFQDDVSRNFAALRSRRSRPSGITGALGDGGQNQVGQRDASAPTSQTPHGSTPRYDLPRPSSSLTQTPADQGDWKNLARRERSLPPGFSAAPSDFQVAPQAYASKPGANLFGSLGQNTAGRPQAGSPNAGVDQWKLLESQATRQDEPRRNGAAAEHSENWDWAEDYTEEARLVKAQRIARELRQEEQEPGEEATSSEVLPPRRDERDNRYGRVSRYARDEEVDEKPKKPKIRRREVNEDDDWDDDFYQEKRRRKAEKAARERERLAALEAAGPTPIFLPEFISVSNLAVALGEKIDVFVSQLEELGFEEVGKDNILTGETAALVAQEYGFEPTVDAGEDEDLKPAPVPANLSSLPLRPPVVTIMGHVDHGKTTLLDYLRKSSIVAQEHGGITQHIGAFSVSLSTGKQITFLDTPGHAAFLSMRQRGASVTDMVILVVAADDSVMPQTLEALKHARSAKVPIIVAINKVDKPEANIERVKSDLATHGVELEDYGGDVQVVCVSGRTGQGMDDLEENILLLSEMLDIRAEPDGLAEGWVLESTIKPIGRVATVLVKRGTLRPGDFIVAGRVHAKIRSLRNEAGVEVDEAPPGTAIEILGWKEPPDAGDQVLQAPDEGKAKAAVRYRQELKERGEVISQMAQQEQDRRERDLERERERALAEAADPQPHNRRRHHRRHQHHNTQAAADAAAAEGEEDPADKTHYVPFLVKGDVHGSVEAVTAALLEQGNNDVRAKVLVSAPGQITESDVEHAAVIPAHIKRLAADAGVKILEHNVIYHLVEEVRERMIEALPPLILKKVVGEAEVLQYKNIAGCRIGNGFVKKGTKGRVIREGENVFEGTIETLKHVKKDVHEMKKGSECGISFAGWDELQPGDNIQMLEEYTEKRTL</sequence>
<dbReference type="EMBL" id="JAUEPN010000012">
    <property type="protein sequence ID" value="KAK3290751.1"/>
    <property type="molecule type" value="Genomic_DNA"/>
</dbReference>
<dbReference type="Pfam" id="PF22042">
    <property type="entry name" value="EF-G_D2"/>
    <property type="match status" value="1"/>
</dbReference>
<dbReference type="FunFam" id="2.40.30.10:FF:000008">
    <property type="entry name" value="Translation initiation factor IF-2"/>
    <property type="match status" value="1"/>
</dbReference>
<dbReference type="Proteomes" id="UP001278766">
    <property type="component" value="Unassembled WGS sequence"/>
</dbReference>
<dbReference type="InterPro" id="IPR000178">
    <property type="entry name" value="TF_IF2_bacterial-like"/>
</dbReference>
<dbReference type="CDD" id="cd03702">
    <property type="entry name" value="IF2_mtIF2_II"/>
    <property type="match status" value="1"/>
</dbReference>
<dbReference type="InterPro" id="IPR005225">
    <property type="entry name" value="Small_GTP-bd"/>
</dbReference>
<evidence type="ECO:0000256" key="5">
    <source>
        <dbReference type="ARBA" id="ARBA00022917"/>
    </source>
</evidence>
<feature type="region of interest" description="Disordered" evidence="11">
    <location>
        <begin position="1"/>
        <end position="133"/>
    </location>
</feature>